<dbReference type="OrthoDB" id="10265628at2759"/>
<dbReference type="PROSITE" id="PS00096">
    <property type="entry name" value="SHMT"/>
    <property type="match status" value="1"/>
</dbReference>
<dbReference type="Gene3D" id="3.40.640.10">
    <property type="entry name" value="Type I PLP-dependent aspartate aminotransferase-like (Major domain)"/>
    <property type="match status" value="1"/>
</dbReference>
<protein>
    <recommendedName>
        <fullName evidence="3">Serine hydroxymethyltransferase-like domain-containing protein</fullName>
    </recommendedName>
</protein>
<comment type="cofactor">
    <cofactor evidence="1">
        <name>pyridoxal 5'-phosphate</name>
        <dbReference type="ChEBI" id="CHEBI:597326"/>
    </cofactor>
</comment>
<dbReference type="AlphaFoldDB" id="A0A3S5B7F6"/>
<dbReference type="GO" id="GO:0035999">
    <property type="term" value="P:tetrahydrofolate interconversion"/>
    <property type="evidence" value="ECO:0007669"/>
    <property type="project" value="UniProtKB-UniPathway"/>
</dbReference>
<dbReference type="GO" id="GO:0005739">
    <property type="term" value="C:mitochondrion"/>
    <property type="evidence" value="ECO:0007669"/>
    <property type="project" value="TreeGrafter"/>
</dbReference>
<reference evidence="4" key="1">
    <citation type="submission" date="2018-11" db="EMBL/GenBank/DDBJ databases">
        <authorList>
            <consortium name="Pathogen Informatics"/>
        </authorList>
    </citation>
    <scope>NUCLEOTIDE SEQUENCE</scope>
</reference>
<dbReference type="SUPFAM" id="SSF53383">
    <property type="entry name" value="PLP-dependent transferases"/>
    <property type="match status" value="1"/>
</dbReference>
<dbReference type="PANTHER" id="PTHR11680:SF28">
    <property type="entry name" value="SERINE HYDROXYMETHYLTRANSFERASE, MITOCHONDRIAL"/>
    <property type="match status" value="1"/>
</dbReference>
<dbReference type="InterPro" id="IPR039429">
    <property type="entry name" value="SHMT-like_dom"/>
</dbReference>
<dbReference type="EMBL" id="CAAALY010258432">
    <property type="protein sequence ID" value="VEL38623.1"/>
    <property type="molecule type" value="Genomic_DNA"/>
</dbReference>
<comment type="caution">
    <text evidence="4">The sequence shown here is derived from an EMBL/GenBank/DDBJ whole genome shotgun (WGS) entry which is preliminary data.</text>
</comment>
<keyword evidence="2" id="KW-0663">Pyridoxal phosphate</keyword>
<dbReference type="GO" id="GO:0019264">
    <property type="term" value="P:glycine biosynthetic process from serine"/>
    <property type="evidence" value="ECO:0007669"/>
    <property type="project" value="TreeGrafter"/>
</dbReference>
<dbReference type="PANTHER" id="PTHR11680">
    <property type="entry name" value="SERINE HYDROXYMETHYLTRANSFERASE"/>
    <property type="match status" value="1"/>
</dbReference>
<proteinExistence type="predicted"/>
<evidence type="ECO:0000256" key="2">
    <source>
        <dbReference type="ARBA" id="ARBA00022898"/>
    </source>
</evidence>
<evidence type="ECO:0000313" key="5">
    <source>
        <dbReference type="Proteomes" id="UP000784294"/>
    </source>
</evidence>
<dbReference type="InterPro" id="IPR015424">
    <property type="entry name" value="PyrdxlP-dep_Trfase"/>
</dbReference>
<dbReference type="Proteomes" id="UP000784294">
    <property type="component" value="Unassembled WGS sequence"/>
</dbReference>
<sequence length="265" mass="29183">MAKTRLLELYGLKNPDDTLSEAEWGVNVQPYSGSPANFATYTGLLQPHDRIMGLDLPDGGHLTHGFSTPTKRISATSIFFESMPYKLDPKTELIDYNSLAKTAALFRPKLVIAGVSAYPRLLEYKRFREICDSVGAYLLADMAHISGLVAGQTIPSPFVYADVVTSTTHKTLRGPRAGLIFYRRRPRSSNSESATALPSSVFVQMESRIDAAIFPGLQGGPHENAIAGIATMALQVSQFRIVIFNLIYYPKRMYLSLLGCHTKSC</sequence>
<name>A0A3S5B7F6_9PLAT</name>
<dbReference type="Pfam" id="PF00464">
    <property type="entry name" value="SHMT"/>
    <property type="match status" value="1"/>
</dbReference>
<dbReference type="InterPro" id="IPR049943">
    <property type="entry name" value="Ser_HO-MeTrfase-like"/>
</dbReference>
<evidence type="ECO:0000313" key="4">
    <source>
        <dbReference type="EMBL" id="VEL38623.1"/>
    </source>
</evidence>
<gene>
    <name evidence="4" type="ORF">PXEA_LOCUS32063</name>
</gene>
<feature type="domain" description="Serine hydroxymethyltransferase-like" evidence="3">
    <location>
        <begin position="20"/>
        <end position="233"/>
    </location>
</feature>
<keyword evidence="5" id="KW-1185">Reference proteome</keyword>
<organism evidence="4 5">
    <name type="scientific">Protopolystoma xenopodis</name>
    <dbReference type="NCBI Taxonomy" id="117903"/>
    <lineage>
        <taxon>Eukaryota</taxon>
        <taxon>Metazoa</taxon>
        <taxon>Spiralia</taxon>
        <taxon>Lophotrochozoa</taxon>
        <taxon>Platyhelminthes</taxon>
        <taxon>Monogenea</taxon>
        <taxon>Polyopisthocotylea</taxon>
        <taxon>Polystomatidea</taxon>
        <taxon>Polystomatidae</taxon>
        <taxon>Protopolystoma</taxon>
    </lineage>
</organism>
<dbReference type="InterPro" id="IPR015421">
    <property type="entry name" value="PyrdxlP-dep_Trfase_major"/>
</dbReference>
<dbReference type="InterPro" id="IPR019798">
    <property type="entry name" value="Ser_HO-MeTrfase_PLP_BS"/>
</dbReference>
<dbReference type="UniPathway" id="UPA00193"/>
<accession>A0A3S5B7F6</accession>
<dbReference type="GO" id="GO:0030170">
    <property type="term" value="F:pyridoxal phosphate binding"/>
    <property type="evidence" value="ECO:0007669"/>
    <property type="project" value="InterPro"/>
</dbReference>
<evidence type="ECO:0000259" key="3">
    <source>
        <dbReference type="Pfam" id="PF00464"/>
    </source>
</evidence>
<dbReference type="GO" id="GO:0004372">
    <property type="term" value="F:glycine hydroxymethyltransferase activity"/>
    <property type="evidence" value="ECO:0007669"/>
    <property type="project" value="TreeGrafter"/>
</dbReference>
<evidence type="ECO:0000256" key="1">
    <source>
        <dbReference type="ARBA" id="ARBA00001933"/>
    </source>
</evidence>